<protein>
    <submittedName>
        <fullName evidence="5">CBS domain-containing protein</fullName>
    </submittedName>
</protein>
<comment type="caution">
    <text evidence="5">The sequence shown here is derived from an EMBL/GenBank/DDBJ whole genome shotgun (WGS) entry which is preliminary data.</text>
</comment>
<dbReference type="Gene3D" id="3.10.580.10">
    <property type="entry name" value="CBS-domain"/>
    <property type="match status" value="1"/>
</dbReference>
<dbReference type="InterPro" id="IPR007055">
    <property type="entry name" value="BON_dom"/>
</dbReference>
<dbReference type="InterPro" id="IPR000644">
    <property type="entry name" value="CBS_dom"/>
</dbReference>
<accession>A0A9X3E1T0</accession>
<name>A0A9X3E1T0_9HYPH</name>
<evidence type="ECO:0000259" key="4">
    <source>
        <dbReference type="PROSITE" id="PS51371"/>
    </source>
</evidence>
<sequence>MLVETVMTSPVISISPSTTIAEAARLMLSHRISGLPVVSEDGALVGMVSEGDFLRRGELGTQQKRSWWLELFSGQGQAAEDYVRAHGRKVGEVMTKGVFTTNREASLEEVVELMSRHGIKRLPVVDNGKLIGIVSRSDLLRALARALPGDDAVVSDDERIREAIVAEIAKQSWGSGGLVRVTVRDGVVELTGTIFDENTRAAARVAAENVPGVKAVNDQIIWVEPVSGTVILPSDRK</sequence>
<evidence type="ECO:0000256" key="1">
    <source>
        <dbReference type="ARBA" id="ARBA00023122"/>
    </source>
</evidence>
<gene>
    <name evidence="5" type="ORF">OSH07_13305</name>
</gene>
<dbReference type="SUPFAM" id="SSF54631">
    <property type="entry name" value="CBS-domain pair"/>
    <property type="match status" value="1"/>
</dbReference>
<feature type="domain" description="CBS" evidence="4">
    <location>
        <begin position="94"/>
        <end position="149"/>
    </location>
</feature>
<evidence type="ECO:0000259" key="3">
    <source>
        <dbReference type="PROSITE" id="PS50914"/>
    </source>
</evidence>
<organism evidence="5 6">
    <name type="scientific">Kaistia nematophila</name>
    <dbReference type="NCBI Taxonomy" id="2994654"/>
    <lineage>
        <taxon>Bacteria</taxon>
        <taxon>Pseudomonadati</taxon>
        <taxon>Pseudomonadota</taxon>
        <taxon>Alphaproteobacteria</taxon>
        <taxon>Hyphomicrobiales</taxon>
        <taxon>Kaistiaceae</taxon>
        <taxon>Kaistia</taxon>
    </lineage>
</organism>
<dbReference type="SMART" id="SM00116">
    <property type="entry name" value="CBS"/>
    <property type="match status" value="2"/>
</dbReference>
<dbReference type="Gene3D" id="3.30.1340.30">
    <property type="match status" value="1"/>
</dbReference>
<keyword evidence="6" id="KW-1185">Reference proteome</keyword>
<dbReference type="PIRSF" id="PIRSF036990">
    <property type="entry name" value="UCP036990_CBS_BON"/>
    <property type="match status" value="1"/>
</dbReference>
<dbReference type="Pfam" id="PF04972">
    <property type="entry name" value="BON"/>
    <property type="match status" value="1"/>
</dbReference>
<feature type="domain" description="CBS" evidence="4">
    <location>
        <begin position="7"/>
        <end position="66"/>
    </location>
</feature>
<keyword evidence="1 2" id="KW-0129">CBS domain</keyword>
<dbReference type="PROSITE" id="PS51371">
    <property type="entry name" value="CBS"/>
    <property type="match status" value="2"/>
</dbReference>
<dbReference type="AlphaFoldDB" id="A0A9X3E1T0"/>
<proteinExistence type="predicted"/>
<dbReference type="RefSeq" id="WP_266339145.1">
    <property type="nucleotide sequence ID" value="NZ_JAPKNK010000005.1"/>
</dbReference>
<dbReference type="EMBL" id="JAPKNK010000005">
    <property type="protein sequence ID" value="MCX5570176.1"/>
    <property type="molecule type" value="Genomic_DNA"/>
</dbReference>
<evidence type="ECO:0000313" key="6">
    <source>
        <dbReference type="Proteomes" id="UP001144805"/>
    </source>
</evidence>
<evidence type="ECO:0000313" key="5">
    <source>
        <dbReference type="EMBL" id="MCX5570176.1"/>
    </source>
</evidence>
<dbReference type="InterPro" id="IPR051257">
    <property type="entry name" value="Diverse_CBS-Domain"/>
</dbReference>
<dbReference type="CDD" id="cd04586">
    <property type="entry name" value="CBS_pair_BON_assoc"/>
    <property type="match status" value="1"/>
</dbReference>
<dbReference type="PANTHER" id="PTHR43080:SF26">
    <property type="entry name" value="REGULATORY PROTEIN"/>
    <property type="match status" value="1"/>
</dbReference>
<feature type="domain" description="BON" evidence="3">
    <location>
        <begin position="156"/>
        <end position="224"/>
    </location>
</feature>
<dbReference type="InterPro" id="IPR046342">
    <property type="entry name" value="CBS_dom_sf"/>
</dbReference>
<dbReference type="PROSITE" id="PS50914">
    <property type="entry name" value="BON"/>
    <property type="match status" value="1"/>
</dbReference>
<dbReference type="Proteomes" id="UP001144805">
    <property type="component" value="Unassembled WGS sequence"/>
</dbReference>
<reference evidence="5" key="1">
    <citation type="submission" date="2022-11" db="EMBL/GenBank/DDBJ databases">
        <title>Biodiversity and phylogenetic relationships of bacteria.</title>
        <authorList>
            <person name="Machado R.A.R."/>
            <person name="Bhat A."/>
            <person name="Loulou A."/>
            <person name="Kallel S."/>
        </authorList>
    </citation>
    <scope>NUCLEOTIDE SEQUENCE</scope>
    <source>
        <strain evidence="5">K-TC2</strain>
    </source>
</reference>
<dbReference type="Pfam" id="PF00571">
    <property type="entry name" value="CBS"/>
    <property type="match status" value="2"/>
</dbReference>
<dbReference type="InterPro" id="IPR017080">
    <property type="entry name" value="UCP036990_CBS_BON"/>
</dbReference>
<evidence type="ECO:0000256" key="2">
    <source>
        <dbReference type="PROSITE-ProRule" id="PRU00703"/>
    </source>
</evidence>
<dbReference type="PANTHER" id="PTHR43080">
    <property type="entry name" value="CBS DOMAIN-CONTAINING PROTEIN CBSX3, MITOCHONDRIAL"/>
    <property type="match status" value="1"/>
</dbReference>